<dbReference type="EMBL" id="LXQA010569820">
    <property type="protein sequence ID" value="MCI59784.1"/>
    <property type="molecule type" value="Genomic_DNA"/>
</dbReference>
<reference evidence="1 2" key="1">
    <citation type="journal article" date="2018" name="Front. Plant Sci.">
        <title>Red Clover (Trifolium pratense) and Zigzag Clover (T. medium) - A Picture of Genomic Similarities and Differences.</title>
        <authorList>
            <person name="Dluhosova J."/>
            <person name="Istvanek J."/>
            <person name="Nedelnik J."/>
            <person name="Repkova J."/>
        </authorList>
    </citation>
    <scope>NUCLEOTIDE SEQUENCE [LARGE SCALE GENOMIC DNA]</scope>
    <source>
        <strain evidence="2">cv. 10/8</strain>
        <tissue evidence="1">Leaf</tissue>
    </source>
</reference>
<sequence>MQGNEQLAADDVRDIGDIIGVKFS</sequence>
<feature type="non-terminal residue" evidence="1">
    <location>
        <position position="24"/>
    </location>
</feature>
<evidence type="ECO:0000313" key="2">
    <source>
        <dbReference type="Proteomes" id="UP000265520"/>
    </source>
</evidence>
<accession>A0A392TGR0</accession>
<dbReference type="Proteomes" id="UP000265520">
    <property type="component" value="Unassembled WGS sequence"/>
</dbReference>
<keyword evidence="2" id="KW-1185">Reference proteome</keyword>
<evidence type="ECO:0000313" key="1">
    <source>
        <dbReference type="EMBL" id="MCI59784.1"/>
    </source>
</evidence>
<proteinExistence type="predicted"/>
<comment type="caution">
    <text evidence="1">The sequence shown here is derived from an EMBL/GenBank/DDBJ whole genome shotgun (WGS) entry which is preliminary data.</text>
</comment>
<protein>
    <submittedName>
        <fullName evidence="1">Uncharacterized protein</fullName>
    </submittedName>
</protein>
<name>A0A392TGR0_9FABA</name>
<dbReference type="AlphaFoldDB" id="A0A392TGR0"/>
<organism evidence="1 2">
    <name type="scientific">Trifolium medium</name>
    <dbReference type="NCBI Taxonomy" id="97028"/>
    <lineage>
        <taxon>Eukaryota</taxon>
        <taxon>Viridiplantae</taxon>
        <taxon>Streptophyta</taxon>
        <taxon>Embryophyta</taxon>
        <taxon>Tracheophyta</taxon>
        <taxon>Spermatophyta</taxon>
        <taxon>Magnoliopsida</taxon>
        <taxon>eudicotyledons</taxon>
        <taxon>Gunneridae</taxon>
        <taxon>Pentapetalae</taxon>
        <taxon>rosids</taxon>
        <taxon>fabids</taxon>
        <taxon>Fabales</taxon>
        <taxon>Fabaceae</taxon>
        <taxon>Papilionoideae</taxon>
        <taxon>50 kb inversion clade</taxon>
        <taxon>NPAAA clade</taxon>
        <taxon>Hologalegina</taxon>
        <taxon>IRL clade</taxon>
        <taxon>Trifolieae</taxon>
        <taxon>Trifolium</taxon>
    </lineage>
</organism>